<evidence type="ECO:0000313" key="1">
    <source>
        <dbReference type="EMBL" id="OGH88824.1"/>
    </source>
</evidence>
<organism evidence="1 2">
    <name type="scientific">Candidatus Magasanikbacteria bacterium RIFOXYC2_FULL_42_28</name>
    <dbReference type="NCBI Taxonomy" id="1798704"/>
    <lineage>
        <taxon>Bacteria</taxon>
        <taxon>Candidatus Magasanikiibacteriota</taxon>
    </lineage>
</organism>
<reference evidence="1 2" key="1">
    <citation type="journal article" date="2016" name="Nat. Commun.">
        <title>Thousands of microbial genomes shed light on interconnected biogeochemical processes in an aquifer system.</title>
        <authorList>
            <person name="Anantharaman K."/>
            <person name="Brown C.T."/>
            <person name="Hug L.A."/>
            <person name="Sharon I."/>
            <person name="Castelle C.J."/>
            <person name="Probst A.J."/>
            <person name="Thomas B.C."/>
            <person name="Singh A."/>
            <person name="Wilkins M.J."/>
            <person name="Karaoz U."/>
            <person name="Brodie E.L."/>
            <person name="Williams K.H."/>
            <person name="Hubbard S.S."/>
            <person name="Banfield J.F."/>
        </authorList>
    </citation>
    <scope>NUCLEOTIDE SEQUENCE [LARGE SCALE GENOMIC DNA]</scope>
</reference>
<accession>A0A1F6NYU0</accession>
<dbReference type="Proteomes" id="UP000177907">
    <property type="component" value="Unassembled WGS sequence"/>
</dbReference>
<sequence length="873" mass="99434">MAEQPLIIPPDAFLIGKRGNSIRRPTGLPGISQDDNPLASVLNPSGFVRQGDIFIKDKPIGDLGVITDLASAPKDIIQSRPISTEEYFEFSKNTLTKVLAAHESKGTLLASGHDDQFVNYLETILVESGLKKPEKLVREMTLIIKSLSYQRNKELEEKPEEGEREATFWMRAMPFEHPQAKITKRDIKGAEVIKKDYQGEGTYDNLNILLLPEIWLSMNARQQELLLSGILFLFRYTENTADINAPSLLIRLSQITRETPSRTIREMAYAIMTSLPFEQLPQTAKETTAEVIIKNNEYGNELATALIFHDRTKIGDRLREQADRFEKEVLTELSVPVDNLAAYTRPQWNRLTRRCMQVNLLKFNHPDHVGIEIEIAPFDKNPQSGVADIDRLKKKIGADSPLSSCGVDRDCIEVRSGNNGFIPNLKNMEHLANHLKRILNTAPGVPSTLHIHVDSDTISGEHIEQTFSDTRTHTTQQTHEIRSLGIPLMQTGTVGQMCAVNVIQLQRILIFCAQLGKVTDENTAKLKKHLETTGYPDLEKIKKILTLTYLATADNPIQRLSAMTVFQRQKCFLSGATYLSILEEYGLSENIEAVLEYLPLMTMKEFVVDLTAKLGKEKLRKILLDNIDNPKLTDKIILLIINDIKNFENEKLIMEFYPRISNTAVRDEAIWLLTNSTVIDSINFAMSKYADLSNAEIRDKVITTIARHEYEQAYSFVRHKHSDVTGDSEQIKLIIIIGESNMPDKFEMLGEIYTETKKDHIRRFVIETITLNGKPRVAKILENIYFSKQLTIDQSLPIIYTIIKVAEPDKIDILLKIYARESQSMRAYIVSKLIDEITEKRKETGEKLLEIETDEDIKKRIEYMINSFLVRYS</sequence>
<comment type="caution">
    <text evidence="1">The sequence shown here is derived from an EMBL/GenBank/DDBJ whole genome shotgun (WGS) entry which is preliminary data.</text>
</comment>
<proteinExistence type="predicted"/>
<name>A0A1F6NYU0_9BACT</name>
<gene>
    <name evidence="1" type="ORF">A3J93_01910</name>
</gene>
<dbReference type="STRING" id="1798704.A3J93_01910"/>
<dbReference type="AlphaFoldDB" id="A0A1F6NYU0"/>
<dbReference type="EMBL" id="MFQZ01000001">
    <property type="protein sequence ID" value="OGH88824.1"/>
    <property type="molecule type" value="Genomic_DNA"/>
</dbReference>
<evidence type="ECO:0000313" key="2">
    <source>
        <dbReference type="Proteomes" id="UP000177907"/>
    </source>
</evidence>
<protein>
    <submittedName>
        <fullName evidence="1">Uncharacterized protein</fullName>
    </submittedName>
</protein>